<organism evidence="9 10">
    <name type="scientific">Facklamia lactis</name>
    <dbReference type="NCBI Taxonomy" id="2749967"/>
    <lineage>
        <taxon>Bacteria</taxon>
        <taxon>Bacillati</taxon>
        <taxon>Bacillota</taxon>
        <taxon>Bacilli</taxon>
        <taxon>Lactobacillales</taxon>
        <taxon>Aerococcaceae</taxon>
        <taxon>Facklamia</taxon>
    </lineage>
</organism>
<dbReference type="PANTHER" id="PTHR30193:SF37">
    <property type="entry name" value="INNER MEMBRANE ABC TRANSPORTER PERMEASE PROTEIN YCJO"/>
    <property type="match status" value="1"/>
</dbReference>
<evidence type="ECO:0000259" key="8">
    <source>
        <dbReference type="PROSITE" id="PS50928"/>
    </source>
</evidence>
<dbReference type="PROSITE" id="PS50928">
    <property type="entry name" value="ABC_TM1"/>
    <property type="match status" value="1"/>
</dbReference>
<gene>
    <name evidence="9" type="ORF">HZY91_08575</name>
</gene>
<dbReference type="CDD" id="cd06261">
    <property type="entry name" value="TM_PBP2"/>
    <property type="match status" value="1"/>
</dbReference>
<feature type="transmembrane region" description="Helical" evidence="7">
    <location>
        <begin position="151"/>
        <end position="175"/>
    </location>
</feature>
<feature type="transmembrane region" description="Helical" evidence="7">
    <location>
        <begin position="7"/>
        <end position="27"/>
    </location>
</feature>
<comment type="caution">
    <text evidence="9">The sequence shown here is derived from an EMBL/GenBank/DDBJ whole genome shotgun (WGS) entry which is preliminary data.</text>
</comment>
<dbReference type="InterPro" id="IPR051393">
    <property type="entry name" value="ABC_transporter_permease"/>
</dbReference>
<feature type="transmembrane region" description="Helical" evidence="7">
    <location>
        <begin position="196"/>
        <end position="218"/>
    </location>
</feature>
<evidence type="ECO:0000313" key="9">
    <source>
        <dbReference type="EMBL" id="MBG9986941.1"/>
    </source>
</evidence>
<keyword evidence="6 7" id="KW-0472">Membrane</keyword>
<comment type="subcellular location">
    <subcellularLocation>
        <location evidence="1 7">Cell membrane</location>
        <topology evidence="1 7">Multi-pass membrane protein</topology>
    </subcellularLocation>
</comment>
<name>A0ABS0LU89_9LACT</name>
<keyword evidence="5 7" id="KW-1133">Transmembrane helix</keyword>
<dbReference type="Proteomes" id="UP000721415">
    <property type="component" value="Unassembled WGS sequence"/>
</dbReference>
<dbReference type="Gene3D" id="1.10.3720.10">
    <property type="entry name" value="MetI-like"/>
    <property type="match status" value="1"/>
</dbReference>
<evidence type="ECO:0000256" key="6">
    <source>
        <dbReference type="ARBA" id="ARBA00023136"/>
    </source>
</evidence>
<evidence type="ECO:0000313" key="10">
    <source>
        <dbReference type="Proteomes" id="UP000721415"/>
    </source>
</evidence>
<keyword evidence="2 7" id="KW-0813">Transport</keyword>
<dbReference type="RefSeq" id="WP_197115859.1">
    <property type="nucleotide sequence ID" value="NZ_JACBXQ010000005.1"/>
</dbReference>
<feature type="transmembrane region" description="Helical" evidence="7">
    <location>
        <begin position="102"/>
        <end position="122"/>
    </location>
</feature>
<dbReference type="InterPro" id="IPR000515">
    <property type="entry name" value="MetI-like"/>
</dbReference>
<evidence type="ECO:0000256" key="1">
    <source>
        <dbReference type="ARBA" id="ARBA00004651"/>
    </source>
</evidence>
<dbReference type="EMBL" id="JACBXQ010000005">
    <property type="protein sequence ID" value="MBG9986941.1"/>
    <property type="molecule type" value="Genomic_DNA"/>
</dbReference>
<protein>
    <submittedName>
        <fullName evidence="9">Sugar ABC transporter permease</fullName>
    </submittedName>
</protein>
<keyword evidence="3" id="KW-1003">Cell membrane</keyword>
<evidence type="ECO:0000256" key="7">
    <source>
        <dbReference type="RuleBase" id="RU363032"/>
    </source>
</evidence>
<dbReference type="PANTHER" id="PTHR30193">
    <property type="entry name" value="ABC TRANSPORTER PERMEASE PROTEIN"/>
    <property type="match status" value="1"/>
</dbReference>
<dbReference type="Pfam" id="PF00528">
    <property type="entry name" value="BPD_transp_1"/>
    <property type="match status" value="1"/>
</dbReference>
<evidence type="ECO:0000256" key="5">
    <source>
        <dbReference type="ARBA" id="ARBA00022989"/>
    </source>
</evidence>
<dbReference type="SUPFAM" id="SSF161098">
    <property type="entry name" value="MetI-like"/>
    <property type="match status" value="1"/>
</dbReference>
<feature type="transmembrane region" description="Helical" evidence="7">
    <location>
        <begin position="256"/>
        <end position="278"/>
    </location>
</feature>
<feature type="domain" description="ABC transmembrane type-1" evidence="8">
    <location>
        <begin position="65"/>
        <end position="277"/>
    </location>
</feature>
<evidence type="ECO:0000256" key="4">
    <source>
        <dbReference type="ARBA" id="ARBA00022692"/>
    </source>
</evidence>
<sequence>MPNKIKPYLFVAPSIIIFLLFFIYPILYMLNLSFHDWNFISPDMKFVGLDNFSKLFADRTFKKVVQNTLVYTIGQVGITAILALVIAVVLNHNTRIHKFVQSAIFSPHIISLVSVAMLWNWLLDPDYGFINYMLSWFNIDPINWLGDQKTALFSLIMVQVWKSLGYNVIIYLSGLQAIPKEIYEAAELDRGSQWSIFTKITLPMLSPTIFFVIIMNIMSSFKVFETVQIMTAGGPVNATNTLVYYLYEQGFVHFNMGYASAAGVILFLILAIVTIFYFRLLNKRVHYK</sequence>
<reference evidence="9 10" key="1">
    <citation type="submission" date="2020-07" db="EMBL/GenBank/DDBJ databases">
        <title>Facklamia lactis sp. nov., isolated from raw milk.</title>
        <authorList>
            <person name="Doll E.V."/>
            <person name="Huptas C."/>
            <person name="Staib L."/>
            <person name="Wenning M."/>
            <person name="Scherer S."/>
        </authorList>
    </citation>
    <scope>NUCLEOTIDE SEQUENCE [LARGE SCALE GENOMIC DNA]</scope>
    <source>
        <strain evidence="9 10">DSM 111018</strain>
    </source>
</reference>
<evidence type="ECO:0000256" key="3">
    <source>
        <dbReference type="ARBA" id="ARBA00022475"/>
    </source>
</evidence>
<keyword evidence="4 7" id="KW-0812">Transmembrane</keyword>
<keyword evidence="10" id="KW-1185">Reference proteome</keyword>
<comment type="similarity">
    <text evidence="7">Belongs to the binding-protein-dependent transport system permease family.</text>
</comment>
<feature type="transmembrane region" description="Helical" evidence="7">
    <location>
        <begin position="69"/>
        <end position="90"/>
    </location>
</feature>
<evidence type="ECO:0000256" key="2">
    <source>
        <dbReference type="ARBA" id="ARBA00022448"/>
    </source>
</evidence>
<proteinExistence type="inferred from homology"/>
<dbReference type="InterPro" id="IPR035906">
    <property type="entry name" value="MetI-like_sf"/>
</dbReference>
<accession>A0ABS0LU89</accession>